<reference evidence="1 2" key="1">
    <citation type="journal article" date="2018" name="Sci. Rep.">
        <title>Genomic signatures of local adaptation to the degree of environmental predictability in rotifers.</title>
        <authorList>
            <person name="Franch-Gras L."/>
            <person name="Hahn C."/>
            <person name="Garcia-Roger E.M."/>
            <person name="Carmona M.J."/>
            <person name="Serra M."/>
            <person name="Gomez A."/>
        </authorList>
    </citation>
    <scope>NUCLEOTIDE SEQUENCE [LARGE SCALE GENOMIC DNA]</scope>
    <source>
        <strain evidence="1">HYR1</strain>
    </source>
</reference>
<evidence type="ECO:0000313" key="2">
    <source>
        <dbReference type="Proteomes" id="UP000276133"/>
    </source>
</evidence>
<proteinExistence type="predicted"/>
<dbReference type="Proteomes" id="UP000276133">
    <property type="component" value="Unassembled WGS sequence"/>
</dbReference>
<protein>
    <submittedName>
        <fullName evidence="1">Uncharacterized protein</fullName>
    </submittedName>
</protein>
<accession>A0A3M7SFF0</accession>
<gene>
    <name evidence="1" type="ORF">BpHYR1_054552</name>
</gene>
<sequence>MTCQVKLKIINLLILSNCDMKTKYKNKKLFHIALNISQLYLKSLNGPLREKNGLKRVFILESDKFRHNNPLALLNSTLFRTNKKLSTKLVAIAAVAKRLVDKFGVVLVLTAKSLTHKRKKKRKFFVQMK</sequence>
<organism evidence="1 2">
    <name type="scientific">Brachionus plicatilis</name>
    <name type="common">Marine rotifer</name>
    <name type="synonym">Brachionus muelleri</name>
    <dbReference type="NCBI Taxonomy" id="10195"/>
    <lineage>
        <taxon>Eukaryota</taxon>
        <taxon>Metazoa</taxon>
        <taxon>Spiralia</taxon>
        <taxon>Gnathifera</taxon>
        <taxon>Rotifera</taxon>
        <taxon>Eurotatoria</taxon>
        <taxon>Monogononta</taxon>
        <taxon>Pseudotrocha</taxon>
        <taxon>Ploima</taxon>
        <taxon>Brachionidae</taxon>
        <taxon>Brachionus</taxon>
    </lineage>
</organism>
<evidence type="ECO:0000313" key="1">
    <source>
        <dbReference type="EMBL" id="RNA34298.1"/>
    </source>
</evidence>
<dbReference type="EMBL" id="REGN01001501">
    <property type="protein sequence ID" value="RNA34298.1"/>
    <property type="molecule type" value="Genomic_DNA"/>
</dbReference>
<dbReference type="AlphaFoldDB" id="A0A3M7SFF0"/>
<name>A0A3M7SFF0_BRAPC</name>
<comment type="caution">
    <text evidence="1">The sequence shown here is derived from an EMBL/GenBank/DDBJ whole genome shotgun (WGS) entry which is preliminary data.</text>
</comment>
<keyword evidence="2" id="KW-1185">Reference proteome</keyword>